<feature type="non-terminal residue" evidence="1">
    <location>
        <position position="110"/>
    </location>
</feature>
<dbReference type="OrthoDB" id="5334845at2759"/>
<dbReference type="AlphaFoldDB" id="A0A812XX05"/>
<dbReference type="EMBL" id="CAJNIZ010046727">
    <property type="protein sequence ID" value="CAE7755235.1"/>
    <property type="molecule type" value="Genomic_DNA"/>
</dbReference>
<name>A0A812XX05_SYMPI</name>
<protein>
    <submittedName>
        <fullName evidence="1">Uncharacterized protein</fullName>
    </submittedName>
</protein>
<sequence>ELYRNNAARRAEKERHSSLETFVESLRVCVDVREPRDDDTSRVSQISMRTNQFNTTQMRFNEQQVKSWCSSENRFVLTAQVEDKYGDYGLVAAAFCSRAEGFVCLDCFAL</sequence>
<evidence type="ECO:0000313" key="2">
    <source>
        <dbReference type="Proteomes" id="UP000649617"/>
    </source>
</evidence>
<accession>A0A812XX05</accession>
<dbReference type="Proteomes" id="UP000649617">
    <property type="component" value="Unassembled WGS sequence"/>
</dbReference>
<keyword evidence="2" id="KW-1185">Reference proteome</keyword>
<feature type="non-terminal residue" evidence="1">
    <location>
        <position position="1"/>
    </location>
</feature>
<proteinExistence type="predicted"/>
<organism evidence="1 2">
    <name type="scientific">Symbiodinium pilosum</name>
    <name type="common">Dinoflagellate</name>
    <dbReference type="NCBI Taxonomy" id="2952"/>
    <lineage>
        <taxon>Eukaryota</taxon>
        <taxon>Sar</taxon>
        <taxon>Alveolata</taxon>
        <taxon>Dinophyceae</taxon>
        <taxon>Suessiales</taxon>
        <taxon>Symbiodiniaceae</taxon>
        <taxon>Symbiodinium</taxon>
    </lineage>
</organism>
<evidence type="ECO:0000313" key="1">
    <source>
        <dbReference type="EMBL" id="CAE7755235.1"/>
    </source>
</evidence>
<gene>
    <name evidence="1" type="ORF">SPIL2461_LOCUS21935</name>
</gene>
<reference evidence="1" key="1">
    <citation type="submission" date="2021-02" db="EMBL/GenBank/DDBJ databases">
        <authorList>
            <person name="Dougan E. K."/>
            <person name="Rhodes N."/>
            <person name="Thang M."/>
            <person name="Chan C."/>
        </authorList>
    </citation>
    <scope>NUCLEOTIDE SEQUENCE</scope>
</reference>
<comment type="caution">
    <text evidence="1">The sequence shown here is derived from an EMBL/GenBank/DDBJ whole genome shotgun (WGS) entry which is preliminary data.</text>
</comment>